<accession>A0A0J7K564</accession>
<evidence type="ECO:0000313" key="3">
    <source>
        <dbReference type="Proteomes" id="UP000036403"/>
    </source>
</evidence>
<sequence length="381" mass="41693">MDVNIGNLPAIRVAEPGKPKGKLGKNSSPAFITPQALFPTGFGALSWLRKQGINILVQDTNEFAGAITDPTPGFPQYKKGGSNAGQLSESLDIDWAKLAGVTGFATHAVTVGRYGTTANRMFGDWLNHSSEDYGGGGNVAVHLVYAYGEETLYHQRIAIAAGLMGEMGSFQSSPLFCNFMNNSMCGRPKAATDSPYASGYPASVWSGRIRVRPTQHTYAQVGAFAAEQGLYQNIQHRTGFKFNGATIKGWRLPLEIGWEPVIRGRLEGHYKIGGLWQHAPLPSNYYNKNGQSYALTGTKPRNVENTYAACGMTHAFPCEIGKFTGPLLTVVFLKVVLMIPLISLLPIRGLRQVLQIQTLSYWQKEKGFQIMRPGFREGHLF</sequence>
<dbReference type="AlphaFoldDB" id="A0A0J7K564"/>
<dbReference type="InterPro" id="IPR007049">
    <property type="entry name" value="Carb-sel_porin_OprB"/>
</dbReference>
<dbReference type="InterPro" id="IPR052932">
    <property type="entry name" value="OprB_Porin"/>
</dbReference>
<dbReference type="GO" id="GO:0016020">
    <property type="term" value="C:membrane"/>
    <property type="evidence" value="ECO:0007669"/>
    <property type="project" value="InterPro"/>
</dbReference>
<dbReference type="Pfam" id="PF04966">
    <property type="entry name" value="OprB"/>
    <property type="match status" value="1"/>
</dbReference>
<proteinExistence type="predicted"/>
<dbReference type="GO" id="GO:0008643">
    <property type="term" value="P:carbohydrate transport"/>
    <property type="evidence" value="ECO:0007669"/>
    <property type="project" value="InterPro"/>
</dbReference>
<evidence type="ECO:0000256" key="1">
    <source>
        <dbReference type="SAM" id="Phobius"/>
    </source>
</evidence>
<dbReference type="PaxDb" id="67767-A0A0J7K564"/>
<keyword evidence="3" id="KW-1185">Reference proteome</keyword>
<feature type="transmembrane region" description="Helical" evidence="1">
    <location>
        <begin position="327"/>
        <end position="347"/>
    </location>
</feature>
<gene>
    <name evidence="2" type="ORF">RF55_15957</name>
</gene>
<dbReference type="PANTHER" id="PTHR37944:SF1">
    <property type="entry name" value="PORIN B"/>
    <property type="match status" value="1"/>
</dbReference>
<reference evidence="2 3" key="1">
    <citation type="submission" date="2015-04" db="EMBL/GenBank/DDBJ databases">
        <title>Lasius niger genome sequencing.</title>
        <authorList>
            <person name="Konorov E.A."/>
            <person name="Nikitin M.A."/>
            <person name="Kirill M.V."/>
            <person name="Chang P."/>
        </authorList>
    </citation>
    <scope>NUCLEOTIDE SEQUENCE [LARGE SCALE GENOMIC DNA]</scope>
    <source>
        <tissue evidence="2">Whole</tissue>
    </source>
</reference>
<dbReference type="PANTHER" id="PTHR37944">
    <property type="entry name" value="PORIN B"/>
    <property type="match status" value="1"/>
</dbReference>
<dbReference type="STRING" id="67767.A0A0J7K564"/>
<organism evidence="2 3">
    <name type="scientific">Lasius niger</name>
    <name type="common">Black garden ant</name>
    <dbReference type="NCBI Taxonomy" id="67767"/>
    <lineage>
        <taxon>Eukaryota</taxon>
        <taxon>Metazoa</taxon>
        <taxon>Ecdysozoa</taxon>
        <taxon>Arthropoda</taxon>
        <taxon>Hexapoda</taxon>
        <taxon>Insecta</taxon>
        <taxon>Pterygota</taxon>
        <taxon>Neoptera</taxon>
        <taxon>Endopterygota</taxon>
        <taxon>Hymenoptera</taxon>
        <taxon>Apocrita</taxon>
        <taxon>Aculeata</taxon>
        <taxon>Formicoidea</taxon>
        <taxon>Formicidae</taxon>
        <taxon>Formicinae</taxon>
        <taxon>Lasius</taxon>
        <taxon>Lasius</taxon>
    </lineage>
</organism>
<dbReference type="Proteomes" id="UP000036403">
    <property type="component" value="Unassembled WGS sequence"/>
</dbReference>
<evidence type="ECO:0000313" key="2">
    <source>
        <dbReference type="EMBL" id="KMQ85477.1"/>
    </source>
</evidence>
<dbReference type="EMBL" id="LBMM01013791">
    <property type="protein sequence ID" value="KMQ85477.1"/>
    <property type="molecule type" value="Genomic_DNA"/>
</dbReference>
<keyword evidence="1" id="KW-1133">Transmembrane helix</keyword>
<dbReference type="InterPro" id="IPR038673">
    <property type="entry name" value="OprB_sf"/>
</dbReference>
<keyword evidence="1" id="KW-0472">Membrane</keyword>
<keyword evidence="1" id="KW-0812">Transmembrane</keyword>
<comment type="caution">
    <text evidence="2">The sequence shown here is derived from an EMBL/GenBank/DDBJ whole genome shotgun (WGS) entry which is preliminary data.</text>
</comment>
<dbReference type="GO" id="GO:0015288">
    <property type="term" value="F:porin activity"/>
    <property type="evidence" value="ECO:0007669"/>
    <property type="project" value="InterPro"/>
</dbReference>
<name>A0A0J7K564_LASNI</name>
<protein>
    <submittedName>
        <fullName evidence="2">Carbohydrate-selective porin</fullName>
    </submittedName>
</protein>
<dbReference type="Gene3D" id="2.40.160.180">
    <property type="entry name" value="Carbohydrate-selective porin OprB"/>
    <property type="match status" value="1"/>
</dbReference>